<organism evidence="2 3">
    <name type="scientific">Dunaliella salina</name>
    <name type="common">Green alga</name>
    <name type="synonym">Protococcus salinus</name>
    <dbReference type="NCBI Taxonomy" id="3046"/>
    <lineage>
        <taxon>Eukaryota</taxon>
        <taxon>Viridiplantae</taxon>
        <taxon>Chlorophyta</taxon>
        <taxon>core chlorophytes</taxon>
        <taxon>Chlorophyceae</taxon>
        <taxon>CS clade</taxon>
        <taxon>Chlamydomonadales</taxon>
        <taxon>Dunaliellaceae</taxon>
        <taxon>Dunaliella</taxon>
    </lineage>
</organism>
<evidence type="ECO:0000313" key="2">
    <source>
        <dbReference type="EMBL" id="KAF5831812.1"/>
    </source>
</evidence>
<protein>
    <submittedName>
        <fullName evidence="2">Uncharacterized protein</fullName>
    </submittedName>
</protein>
<feature type="compositionally biased region" description="Low complexity" evidence="1">
    <location>
        <begin position="196"/>
        <end position="209"/>
    </location>
</feature>
<sequence length="360" mass="38586">MLEEEPNTSVKGICSDLLVAEPRSLHHSPAEVRELVRLLYHYTKVQRMYSSSPLLLPHADLLDLHMQYSPELLAERLHKLDAEVSESLNASVQGADLLVSNASVQGADLLVAVAPCIVPLLEAPPGALKKKAAAVAALCPEFLPSSVFRAIPELLVNWDRDITEDSVTRAGDVVILGQGVRASLILSGQEVPGALSTSSNSSSNSDSESIGGVKRGDRYNSGLSGTGGNHAATSLAQLSLPGSQVAIYAAEGRNSGAKKEEQAGRQQQQQQHQQLQQLQHNGQELMTVMPNSRCLVYVSEEDGSSCALSERYADPYRDEEALMSIGAGKPGAWSTPGSAIPGGFFRKSMWLMWPSATRHP</sequence>
<dbReference type="Proteomes" id="UP000815325">
    <property type="component" value="Unassembled WGS sequence"/>
</dbReference>
<name>A0ABQ7GB27_DUNSA</name>
<feature type="region of interest" description="Disordered" evidence="1">
    <location>
        <begin position="194"/>
        <end position="225"/>
    </location>
</feature>
<accession>A0ABQ7GB27</accession>
<reference evidence="2" key="1">
    <citation type="submission" date="2017-08" db="EMBL/GenBank/DDBJ databases">
        <authorList>
            <person name="Polle J.E."/>
            <person name="Barry K."/>
            <person name="Cushman J."/>
            <person name="Schmutz J."/>
            <person name="Tran D."/>
            <person name="Hathwaick L.T."/>
            <person name="Yim W.C."/>
            <person name="Jenkins J."/>
            <person name="Mckie-Krisberg Z.M."/>
            <person name="Prochnik S."/>
            <person name="Lindquist E."/>
            <person name="Dockter R.B."/>
            <person name="Adam C."/>
            <person name="Molina H."/>
            <person name="Bunkerborg J."/>
            <person name="Jin E."/>
            <person name="Buchheim M."/>
            <person name="Magnuson J."/>
        </authorList>
    </citation>
    <scope>NUCLEOTIDE SEQUENCE</scope>
    <source>
        <strain evidence="2">CCAP 19/18</strain>
    </source>
</reference>
<keyword evidence="3" id="KW-1185">Reference proteome</keyword>
<evidence type="ECO:0000313" key="3">
    <source>
        <dbReference type="Proteomes" id="UP000815325"/>
    </source>
</evidence>
<gene>
    <name evidence="2" type="ORF">DUNSADRAFT_12557</name>
</gene>
<comment type="caution">
    <text evidence="2">The sequence shown here is derived from an EMBL/GenBank/DDBJ whole genome shotgun (WGS) entry which is preliminary data.</text>
</comment>
<proteinExistence type="predicted"/>
<evidence type="ECO:0000256" key="1">
    <source>
        <dbReference type="SAM" id="MobiDB-lite"/>
    </source>
</evidence>
<dbReference type="EMBL" id="MU069919">
    <property type="protein sequence ID" value="KAF5831812.1"/>
    <property type="molecule type" value="Genomic_DNA"/>
</dbReference>